<dbReference type="Pfam" id="PF11913">
    <property type="entry name" value="DUF3431"/>
    <property type="match status" value="1"/>
</dbReference>
<dbReference type="InterPro" id="IPR021838">
    <property type="entry name" value="DUF3431"/>
</dbReference>
<organism evidence="1 2">
    <name type="scientific">[Torrubiella] hemipterigena</name>
    <dbReference type="NCBI Taxonomy" id="1531966"/>
    <lineage>
        <taxon>Eukaryota</taxon>
        <taxon>Fungi</taxon>
        <taxon>Dikarya</taxon>
        <taxon>Ascomycota</taxon>
        <taxon>Pezizomycotina</taxon>
        <taxon>Sordariomycetes</taxon>
        <taxon>Hypocreomycetidae</taxon>
        <taxon>Hypocreales</taxon>
        <taxon>Clavicipitaceae</taxon>
        <taxon>Clavicipitaceae incertae sedis</taxon>
        <taxon>'Torrubiella' clade</taxon>
    </lineage>
</organism>
<keyword evidence="2" id="KW-1185">Reference proteome</keyword>
<dbReference type="HOGENOM" id="CLU_031559_3_0_1"/>
<dbReference type="PANTHER" id="PTHR37490">
    <property type="entry name" value="EXPRESSED PROTEIN"/>
    <property type="match status" value="1"/>
</dbReference>
<reference evidence="1 2" key="1">
    <citation type="journal article" date="2015" name="Genome Announc.">
        <title>Draft Genome Sequence and Gene Annotation of the Entomopathogenic Fungus Verticillium hemipterigenum.</title>
        <authorList>
            <person name="Horn F."/>
            <person name="Habel A."/>
            <person name="Scharf D.H."/>
            <person name="Dworschak J."/>
            <person name="Brakhage A.A."/>
            <person name="Guthke R."/>
            <person name="Hertweck C."/>
            <person name="Linde J."/>
        </authorList>
    </citation>
    <scope>NUCLEOTIDE SEQUENCE [LARGE SCALE GENOMIC DNA]</scope>
</reference>
<gene>
    <name evidence="1" type="ORF">VHEMI03170</name>
</gene>
<evidence type="ECO:0000313" key="2">
    <source>
        <dbReference type="Proteomes" id="UP000039046"/>
    </source>
</evidence>
<dbReference type="AlphaFoldDB" id="A0A0A1TA55"/>
<dbReference type="OrthoDB" id="426718at2759"/>
<proteinExistence type="predicted"/>
<accession>A0A0A1TA55</accession>
<dbReference type="EMBL" id="CDHN01000001">
    <property type="protein sequence ID" value="CEJ83147.1"/>
    <property type="molecule type" value="Genomic_DNA"/>
</dbReference>
<sequence>MMKRRAYKLQILPAALLIGALYFFTRNVPFSEKYVLPSSSSRIMPQSPDKPPIAPVFVTDNTVEMVVASTTKENVTWLHDHLLDWPKNIYVVDDATAELTVPRNKGREAMAFLTYIIDRYDSLPSTVLFHHAERFQWHNDDPNYDAVALLQNLRLETIQQEGYANLRCAWVLGCPAEIRPAYDESSLQPGDILAAKHIYKQSFEHLFLGDAVPDVVGVTCCSQFAATRTAIQRRSRQNYVRYRDWLLATELHDALSGRVFEYAWHIIFGKNAVHCPDAGSCYCKLYGLCNLHCDKQSCEGQYTLPTYATLPAGWPRLDWNGEDRNWVEPKRRSK</sequence>
<dbReference type="Proteomes" id="UP000039046">
    <property type="component" value="Unassembled WGS sequence"/>
</dbReference>
<dbReference type="STRING" id="1531966.A0A0A1TA55"/>
<protein>
    <submittedName>
        <fullName evidence="1">Uncharacterized protein</fullName>
    </submittedName>
</protein>
<name>A0A0A1TA55_9HYPO</name>
<evidence type="ECO:0000313" key="1">
    <source>
        <dbReference type="EMBL" id="CEJ83147.1"/>
    </source>
</evidence>
<dbReference type="PANTHER" id="PTHR37490:SF3">
    <property type="entry name" value="DUF3431 DOMAIN CONTAINING PROTEIN"/>
    <property type="match status" value="1"/>
</dbReference>